<dbReference type="Proteomes" id="UP000247832">
    <property type="component" value="Unassembled WGS sequence"/>
</dbReference>
<evidence type="ECO:0000313" key="3">
    <source>
        <dbReference type="EMBL" id="PYI68106.1"/>
    </source>
</evidence>
<dbReference type="EMBL" id="QJVD01000006">
    <property type="protein sequence ID" value="PYI68106.1"/>
    <property type="molecule type" value="Genomic_DNA"/>
</dbReference>
<evidence type="ECO:0000313" key="4">
    <source>
        <dbReference type="Proteomes" id="UP000247832"/>
    </source>
</evidence>
<gene>
    <name evidence="3" type="ORF">CVV68_07140</name>
</gene>
<sequence>MPYLPPTMSSSGASSHRGILDHPRDAFRSHRRDGAWTTSAGRGTWDRGLWC</sequence>
<keyword evidence="4" id="KW-1185">Reference proteome</keyword>
<dbReference type="Gene3D" id="3.30.470.30">
    <property type="entry name" value="DNA ligase/mRNA capping enzyme"/>
    <property type="match status" value="1"/>
</dbReference>
<accession>A0A2V5LZN6</accession>
<evidence type="ECO:0000256" key="1">
    <source>
        <dbReference type="SAM" id="MobiDB-lite"/>
    </source>
</evidence>
<dbReference type="InterPro" id="IPR032380">
    <property type="entry name" value="PNKP_ligase_dom"/>
</dbReference>
<feature type="region of interest" description="Disordered" evidence="1">
    <location>
        <begin position="1"/>
        <end position="51"/>
    </location>
</feature>
<name>A0A2V5LZN6_9MICC</name>
<evidence type="ECO:0000259" key="2">
    <source>
        <dbReference type="Pfam" id="PF16542"/>
    </source>
</evidence>
<organism evidence="3 4">
    <name type="scientific">Arthrobacter livingstonensis</name>
    <dbReference type="NCBI Taxonomy" id="670078"/>
    <lineage>
        <taxon>Bacteria</taxon>
        <taxon>Bacillati</taxon>
        <taxon>Actinomycetota</taxon>
        <taxon>Actinomycetes</taxon>
        <taxon>Micrococcales</taxon>
        <taxon>Micrococcaceae</taxon>
        <taxon>Arthrobacter</taxon>
    </lineage>
</organism>
<proteinExistence type="predicted"/>
<reference evidence="3 4" key="1">
    <citation type="submission" date="2018-05" db="EMBL/GenBank/DDBJ databases">
        <title>Genetic diversity of glacier-inhabiting Cryobacterium bacteria in China and description of Cryobacterium mengkeensis sp. nov. and Arthrobacter glacialis sp. nov.</title>
        <authorList>
            <person name="Liu Q."/>
            <person name="Xin Y.-H."/>
        </authorList>
    </citation>
    <scope>NUCLEOTIDE SEQUENCE [LARGE SCALE GENOMIC DNA]</scope>
    <source>
        <strain evidence="3 4">LI2</strain>
    </source>
</reference>
<feature type="domain" description="Polynucleotide kinase-phosphatase ligase" evidence="2">
    <location>
        <begin position="2"/>
        <end position="34"/>
    </location>
</feature>
<dbReference type="AlphaFoldDB" id="A0A2V5LZN6"/>
<feature type="compositionally biased region" description="Basic and acidic residues" evidence="1">
    <location>
        <begin position="18"/>
        <end position="34"/>
    </location>
</feature>
<dbReference type="Pfam" id="PF16542">
    <property type="entry name" value="PNKP_ligase"/>
    <property type="match status" value="1"/>
</dbReference>
<comment type="caution">
    <text evidence="3">The sequence shown here is derived from an EMBL/GenBank/DDBJ whole genome shotgun (WGS) entry which is preliminary data.</text>
</comment>
<protein>
    <recommendedName>
        <fullName evidence="2">Polynucleotide kinase-phosphatase ligase domain-containing protein</fullName>
    </recommendedName>
</protein>